<dbReference type="EMBL" id="JAGRPV010000001">
    <property type="protein sequence ID" value="MDI4643958.1"/>
    <property type="molecule type" value="Genomic_DNA"/>
</dbReference>
<protein>
    <submittedName>
        <fullName evidence="1">Uncharacterized protein</fullName>
    </submittedName>
</protein>
<keyword evidence="2" id="KW-1185">Reference proteome</keyword>
<comment type="caution">
    <text evidence="1">The sequence shown here is derived from an EMBL/GenBank/DDBJ whole genome shotgun (WGS) entry which is preliminary data.</text>
</comment>
<name>A0ABT6TCC5_9BACL</name>
<evidence type="ECO:0000313" key="1">
    <source>
        <dbReference type="EMBL" id="MDI4643958.1"/>
    </source>
</evidence>
<reference evidence="1" key="1">
    <citation type="submission" date="2023-04" db="EMBL/GenBank/DDBJ databases">
        <title>Comparative genomic analysis of Cohnella hashimotonis sp. nov., isolated from the International Space Station.</title>
        <authorList>
            <person name="Venkateswaran K."/>
            <person name="Simpson A."/>
        </authorList>
    </citation>
    <scope>NUCLEOTIDE SEQUENCE</scope>
    <source>
        <strain evidence="1">F6_2S_P_1</strain>
    </source>
</reference>
<gene>
    <name evidence="1" type="ORF">KB449_03260</name>
</gene>
<accession>A0ABT6TCC5</accession>
<organism evidence="1 2">
    <name type="scientific">Cohnella hashimotonis</name>
    <dbReference type="NCBI Taxonomy" id="2826895"/>
    <lineage>
        <taxon>Bacteria</taxon>
        <taxon>Bacillati</taxon>
        <taxon>Bacillota</taxon>
        <taxon>Bacilli</taxon>
        <taxon>Bacillales</taxon>
        <taxon>Paenibacillaceae</taxon>
        <taxon>Cohnella</taxon>
    </lineage>
</organism>
<evidence type="ECO:0000313" key="2">
    <source>
        <dbReference type="Proteomes" id="UP001161691"/>
    </source>
</evidence>
<dbReference type="RefSeq" id="WP_282906991.1">
    <property type="nucleotide sequence ID" value="NZ_JAGRPV010000001.1"/>
</dbReference>
<sequence length="96" mass="11250">MEMKELERLFNERFPHWKVYYDQSGIATWVSMNDGNYYFEIEIVPHMGVGVTDRRNLEEIDFSGHDEAFQSIREALDYIDRKVASNMQGSHSSLIG</sequence>
<dbReference type="Proteomes" id="UP001161691">
    <property type="component" value="Unassembled WGS sequence"/>
</dbReference>
<proteinExistence type="predicted"/>